<proteinExistence type="predicted"/>
<dbReference type="EMBL" id="AP025732">
    <property type="protein sequence ID" value="BDI14702.1"/>
    <property type="molecule type" value="Genomic_DNA"/>
</dbReference>
<name>A0ABM7YVP1_NOSCO</name>
<evidence type="ECO:0000313" key="2">
    <source>
        <dbReference type="Proteomes" id="UP001055453"/>
    </source>
</evidence>
<reference evidence="1" key="1">
    <citation type="submission" date="2022-04" db="EMBL/GenBank/DDBJ databases">
        <title>Complete genome sequence of a cyanobacterium, Nostoc sp. SO-36, isolated in Antarctica.</title>
        <authorList>
            <person name="Kanesaki Y."/>
            <person name="Effendi D."/>
            <person name="Sakamoto T."/>
            <person name="Ohtani S."/>
            <person name="Awai K."/>
        </authorList>
    </citation>
    <scope>NUCLEOTIDE SEQUENCE</scope>
    <source>
        <strain evidence="1">SO-36</strain>
    </source>
</reference>
<accession>A0ABM7YVP1</accession>
<evidence type="ECO:0000313" key="1">
    <source>
        <dbReference type="EMBL" id="BDI14702.1"/>
    </source>
</evidence>
<dbReference type="RefSeq" id="WP_251958244.1">
    <property type="nucleotide sequence ID" value="NZ_AP025732.1"/>
</dbReference>
<sequence length="73" mass="8537">MKAHRIETKLTKNGTLILEDLPFQAGEAVEIIILETQTRPQEENLYPLRGKQPYRYDDPFEPAVPLEDWEVLQ</sequence>
<dbReference type="Proteomes" id="UP001055453">
    <property type="component" value="Chromosome"/>
</dbReference>
<gene>
    <name evidence="1" type="ORF">ANSO36C_05040</name>
</gene>
<keyword evidence="2" id="KW-1185">Reference proteome</keyword>
<protein>
    <submittedName>
        <fullName evidence="1">Uncharacterized protein</fullName>
    </submittedName>
</protein>
<organism evidence="1 2">
    <name type="scientific">Nostoc cf. commune SO-36</name>
    <dbReference type="NCBI Taxonomy" id="449208"/>
    <lineage>
        <taxon>Bacteria</taxon>
        <taxon>Bacillati</taxon>
        <taxon>Cyanobacteriota</taxon>
        <taxon>Cyanophyceae</taxon>
        <taxon>Nostocales</taxon>
        <taxon>Nostocaceae</taxon>
        <taxon>Nostoc</taxon>
    </lineage>
</organism>